<evidence type="ECO:0000256" key="2">
    <source>
        <dbReference type="ARBA" id="ARBA00022748"/>
    </source>
</evidence>
<dbReference type="SUPFAM" id="SSF52833">
    <property type="entry name" value="Thioredoxin-like"/>
    <property type="match status" value="1"/>
</dbReference>
<dbReference type="GO" id="GO:0017004">
    <property type="term" value="P:cytochrome complex assembly"/>
    <property type="evidence" value="ECO:0007669"/>
    <property type="project" value="UniProtKB-KW"/>
</dbReference>
<dbReference type="PROSITE" id="PS51352">
    <property type="entry name" value="THIOREDOXIN_2"/>
    <property type="match status" value="1"/>
</dbReference>
<dbReference type="InterPro" id="IPR013740">
    <property type="entry name" value="Redoxin"/>
</dbReference>
<organism evidence="7 8">
    <name type="scientific">Draconibacterium sediminis</name>
    <dbReference type="NCBI Taxonomy" id="1544798"/>
    <lineage>
        <taxon>Bacteria</taxon>
        <taxon>Pseudomonadati</taxon>
        <taxon>Bacteroidota</taxon>
        <taxon>Bacteroidia</taxon>
        <taxon>Marinilabiliales</taxon>
        <taxon>Prolixibacteraceae</taxon>
        <taxon>Draconibacterium</taxon>
    </lineage>
</organism>
<keyword evidence="3" id="KW-1015">Disulfide bond</keyword>
<evidence type="ECO:0000256" key="4">
    <source>
        <dbReference type="ARBA" id="ARBA00023284"/>
    </source>
</evidence>
<evidence type="ECO:0000256" key="3">
    <source>
        <dbReference type="ARBA" id="ARBA00023157"/>
    </source>
</evidence>
<dbReference type="PANTHER" id="PTHR42852:SF6">
    <property type="entry name" value="THIOL:DISULFIDE INTERCHANGE PROTEIN DSBE"/>
    <property type="match status" value="1"/>
</dbReference>
<protein>
    <submittedName>
        <fullName evidence="7">Redoxin</fullName>
    </submittedName>
</protein>
<keyword evidence="4" id="KW-0676">Redox-active center</keyword>
<dbReference type="AlphaFoldDB" id="A0A0D8J859"/>
<dbReference type="GO" id="GO:0030313">
    <property type="term" value="C:cell envelope"/>
    <property type="evidence" value="ECO:0007669"/>
    <property type="project" value="UniProtKB-SubCell"/>
</dbReference>
<evidence type="ECO:0000313" key="8">
    <source>
        <dbReference type="Proteomes" id="UP000032544"/>
    </source>
</evidence>
<feature type="domain" description="Thioredoxin" evidence="6">
    <location>
        <begin position="37"/>
        <end position="181"/>
    </location>
</feature>
<dbReference type="PANTHER" id="PTHR42852">
    <property type="entry name" value="THIOL:DISULFIDE INTERCHANGE PROTEIN DSBE"/>
    <property type="match status" value="1"/>
</dbReference>
<evidence type="ECO:0000313" key="7">
    <source>
        <dbReference type="EMBL" id="KJF41978.1"/>
    </source>
</evidence>
<proteinExistence type="predicted"/>
<dbReference type="RefSeq" id="WP_045033307.1">
    <property type="nucleotide sequence ID" value="NZ_JRHC01000007.1"/>
</dbReference>
<dbReference type="Proteomes" id="UP000032544">
    <property type="component" value="Unassembled WGS sequence"/>
</dbReference>
<evidence type="ECO:0000259" key="6">
    <source>
        <dbReference type="PROSITE" id="PS51352"/>
    </source>
</evidence>
<dbReference type="CDD" id="cd02966">
    <property type="entry name" value="TlpA_like_family"/>
    <property type="match status" value="1"/>
</dbReference>
<reference evidence="7 8" key="1">
    <citation type="submission" date="2014-09" db="EMBL/GenBank/DDBJ databases">
        <title>Draft Genome Sequence of Draconibacterium sp. JN14CK-3.</title>
        <authorList>
            <person name="Dong C."/>
            <person name="Lai Q."/>
            <person name="Shao Z."/>
        </authorList>
    </citation>
    <scope>NUCLEOTIDE SEQUENCE [LARGE SCALE GENOMIC DNA]</scope>
    <source>
        <strain evidence="7 8">JN14CK-3</strain>
    </source>
</reference>
<comment type="subcellular location">
    <subcellularLocation>
        <location evidence="1">Cell envelope</location>
    </subcellularLocation>
</comment>
<dbReference type="STRING" id="1544798.LH29_22080"/>
<name>A0A0D8J859_9BACT</name>
<feature type="signal peptide" evidence="5">
    <location>
        <begin position="1"/>
        <end position="19"/>
    </location>
</feature>
<dbReference type="PATRIC" id="fig|1544798.3.peg.4596"/>
<dbReference type="InterPro" id="IPR050553">
    <property type="entry name" value="Thioredoxin_ResA/DsbE_sf"/>
</dbReference>
<dbReference type="GO" id="GO:0016491">
    <property type="term" value="F:oxidoreductase activity"/>
    <property type="evidence" value="ECO:0007669"/>
    <property type="project" value="InterPro"/>
</dbReference>
<comment type="caution">
    <text evidence="7">The sequence shown here is derived from an EMBL/GenBank/DDBJ whole genome shotgun (WGS) entry which is preliminary data.</text>
</comment>
<dbReference type="Gene3D" id="3.40.30.10">
    <property type="entry name" value="Glutaredoxin"/>
    <property type="match status" value="1"/>
</dbReference>
<dbReference type="OrthoDB" id="9794348at2"/>
<keyword evidence="5" id="KW-0732">Signal</keyword>
<dbReference type="InterPro" id="IPR013766">
    <property type="entry name" value="Thioredoxin_domain"/>
</dbReference>
<evidence type="ECO:0000256" key="5">
    <source>
        <dbReference type="SAM" id="SignalP"/>
    </source>
</evidence>
<evidence type="ECO:0000256" key="1">
    <source>
        <dbReference type="ARBA" id="ARBA00004196"/>
    </source>
</evidence>
<dbReference type="Pfam" id="PF08534">
    <property type="entry name" value="Redoxin"/>
    <property type="match status" value="1"/>
</dbReference>
<dbReference type="EMBL" id="JRHC01000007">
    <property type="protein sequence ID" value="KJF41978.1"/>
    <property type="molecule type" value="Genomic_DNA"/>
</dbReference>
<keyword evidence="8" id="KW-1185">Reference proteome</keyword>
<sequence length="182" mass="20721">MKRLLSILSITFLAMSAFAQLSTIPEKEIPADYGYIVKIGQQMPEITMELTDGTKVSTADLKGKITMLQFTASWCSVCRKEMPHIEKEIWQKHKDNDDFVLIGVDMDEPLDKVKDFKETMKITYPLALDPGAEIFYTFAAKGAGVTRNVIIDKTGKIVYLTRLFKEDEFNEMVEVIDLLLKE</sequence>
<feature type="chain" id="PRO_5002331267" evidence="5">
    <location>
        <begin position="20"/>
        <end position="182"/>
    </location>
</feature>
<accession>A0A0D8J859</accession>
<dbReference type="InterPro" id="IPR036249">
    <property type="entry name" value="Thioredoxin-like_sf"/>
</dbReference>
<gene>
    <name evidence="7" type="ORF">LH29_22080</name>
</gene>
<keyword evidence="2" id="KW-0201">Cytochrome c-type biogenesis</keyword>